<evidence type="ECO:0000256" key="5">
    <source>
        <dbReference type="ARBA" id="ARBA00023224"/>
    </source>
</evidence>
<feature type="non-terminal residue" evidence="7">
    <location>
        <position position="98"/>
    </location>
</feature>
<keyword evidence="6" id="KW-0472">Membrane</keyword>
<evidence type="ECO:0008006" key="9">
    <source>
        <dbReference type="Google" id="ProtNLM"/>
    </source>
</evidence>
<feature type="transmembrane region" description="Helical" evidence="6">
    <location>
        <begin position="6"/>
        <end position="29"/>
    </location>
</feature>
<dbReference type="PANTHER" id="PTHR24228:SF56">
    <property type="entry name" value="MELATONIN-RELATED RECEPTOR"/>
    <property type="match status" value="1"/>
</dbReference>
<evidence type="ECO:0000256" key="1">
    <source>
        <dbReference type="ARBA" id="ARBA00004651"/>
    </source>
</evidence>
<feature type="transmembrane region" description="Helical" evidence="6">
    <location>
        <begin position="50"/>
        <end position="75"/>
    </location>
</feature>
<evidence type="ECO:0000256" key="3">
    <source>
        <dbReference type="ARBA" id="ARBA00023040"/>
    </source>
</evidence>
<organism evidence="7 8">
    <name type="scientific">Scleropages formosus</name>
    <name type="common">Asian bonytongue</name>
    <name type="synonym">Osteoglossum formosum</name>
    <dbReference type="NCBI Taxonomy" id="113540"/>
    <lineage>
        <taxon>Eukaryota</taxon>
        <taxon>Metazoa</taxon>
        <taxon>Chordata</taxon>
        <taxon>Craniata</taxon>
        <taxon>Vertebrata</taxon>
        <taxon>Euteleostomi</taxon>
        <taxon>Actinopterygii</taxon>
        <taxon>Neopterygii</taxon>
        <taxon>Teleostei</taxon>
        <taxon>Osteoglossocephala</taxon>
        <taxon>Osteoglossomorpha</taxon>
        <taxon>Osteoglossiformes</taxon>
        <taxon>Osteoglossidae</taxon>
        <taxon>Scleropages</taxon>
    </lineage>
</organism>
<dbReference type="Gene3D" id="1.20.1070.10">
    <property type="entry name" value="Rhodopsin 7-helix transmembrane proteins"/>
    <property type="match status" value="1"/>
</dbReference>
<dbReference type="EMBL" id="JARO02022229">
    <property type="protein sequence ID" value="KPP56339.1"/>
    <property type="molecule type" value="Genomic_DNA"/>
</dbReference>
<evidence type="ECO:0000256" key="4">
    <source>
        <dbReference type="ARBA" id="ARBA00023170"/>
    </source>
</evidence>
<dbReference type="GO" id="GO:0008502">
    <property type="term" value="F:melatonin receptor activity"/>
    <property type="evidence" value="ECO:0007669"/>
    <property type="project" value="InterPro"/>
</dbReference>
<accession>A0A0P7TS60</accession>
<protein>
    <recommendedName>
        <fullName evidence="9">G-protein coupled receptors family 1 profile domain-containing protein</fullName>
    </recommendedName>
</protein>
<dbReference type="GO" id="GO:0005886">
    <property type="term" value="C:plasma membrane"/>
    <property type="evidence" value="ECO:0007669"/>
    <property type="project" value="UniProtKB-SubCell"/>
</dbReference>
<comment type="subcellular location">
    <subcellularLocation>
        <location evidence="1">Cell membrane</location>
        <topology evidence="1">Multi-pass membrane protein</topology>
    </subcellularLocation>
</comment>
<dbReference type="SUPFAM" id="SSF81321">
    <property type="entry name" value="Family A G protein-coupled receptor-like"/>
    <property type="match status" value="1"/>
</dbReference>
<keyword evidence="6" id="KW-0812">Transmembrane</keyword>
<dbReference type="PANTHER" id="PTHR24228">
    <property type="entry name" value="B2 BRADYKININ RECEPTOR/ANGIOTENSIN II RECEPTOR"/>
    <property type="match status" value="1"/>
</dbReference>
<keyword evidence="5" id="KW-0807">Transducer</keyword>
<dbReference type="PRINTS" id="PR00857">
    <property type="entry name" value="MELATONINR"/>
</dbReference>
<gene>
    <name evidence="7" type="ORF">Z043_126059</name>
</gene>
<sequence>MTGNTYYHPCLTWLLSILATIPNFFVGSLQYEPRMYSCTFAQTVSSHYTISLIIINFLISVLVISFCYLGIWILVIKCWAPLNCTGLSVAMSPANLRL</sequence>
<keyword evidence="4" id="KW-0675">Receptor</keyword>
<evidence type="ECO:0000313" key="7">
    <source>
        <dbReference type="EMBL" id="KPP56339.1"/>
    </source>
</evidence>
<proteinExistence type="predicted"/>
<dbReference type="Proteomes" id="UP000034805">
    <property type="component" value="Unassembled WGS sequence"/>
</dbReference>
<reference evidence="7 8" key="1">
    <citation type="submission" date="2015-08" db="EMBL/GenBank/DDBJ databases">
        <title>The genome of the Asian arowana (Scleropages formosus).</title>
        <authorList>
            <person name="Tan M.H."/>
            <person name="Gan H.M."/>
            <person name="Croft L.J."/>
            <person name="Austin C.M."/>
        </authorList>
    </citation>
    <scope>NUCLEOTIDE SEQUENCE [LARGE SCALE GENOMIC DNA]</scope>
    <source>
        <strain evidence="7">Aro1</strain>
    </source>
</reference>
<keyword evidence="6" id="KW-1133">Transmembrane helix</keyword>
<keyword evidence="3" id="KW-0297">G-protein coupled receptor</keyword>
<name>A0A0P7TS60_SCLFO</name>
<evidence type="ECO:0000313" key="8">
    <source>
        <dbReference type="Proteomes" id="UP000034805"/>
    </source>
</evidence>
<evidence type="ECO:0000256" key="6">
    <source>
        <dbReference type="SAM" id="Phobius"/>
    </source>
</evidence>
<dbReference type="InterPro" id="IPR000025">
    <property type="entry name" value="Melatonin_rcpt"/>
</dbReference>
<comment type="caution">
    <text evidence="7">The sequence shown here is derived from an EMBL/GenBank/DDBJ whole genome shotgun (WGS) entry which is preliminary data.</text>
</comment>
<evidence type="ECO:0000256" key="2">
    <source>
        <dbReference type="ARBA" id="ARBA00022475"/>
    </source>
</evidence>
<dbReference type="AlphaFoldDB" id="A0A0P7TS60"/>
<keyword evidence="2" id="KW-1003">Cell membrane</keyword>